<evidence type="ECO:0000256" key="3">
    <source>
        <dbReference type="ARBA" id="ARBA00005201"/>
    </source>
</evidence>
<dbReference type="NCBIfam" id="TIGR00125">
    <property type="entry name" value="cyt_tran_rel"/>
    <property type="match status" value="1"/>
</dbReference>
<dbReference type="UniPathway" id="UPA00277">
    <property type="reaction ID" value="UER00407"/>
</dbReference>
<protein>
    <recommendedName>
        <fullName evidence="15">Riboflavin biosynthesis protein</fullName>
    </recommendedName>
    <domain>
        <recommendedName>
            <fullName evidence="15">Riboflavin kinase</fullName>
            <ecNumber evidence="15">2.7.1.26</ecNumber>
        </recommendedName>
        <alternativeName>
            <fullName evidence="15">Flavokinase</fullName>
        </alternativeName>
    </domain>
    <domain>
        <recommendedName>
            <fullName evidence="15">FMN adenylyltransferase</fullName>
            <ecNumber evidence="15">2.7.7.2</ecNumber>
        </recommendedName>
        <alternativeName>
            <fullName evidence="15">FAD pyrophosphorylase</fullName>
        </alternativeName>
        <alternativeName>
            <fullName evidence="15">FAD synthase</fullName>
        </alternativeName>
    </domain>
</protein>
<dbReference type="PIRSF" id="PIRSF004491">
    <property type="entry name" value="FAD_Synth"/>
    <property type="match status" value="1"/>
</dbReference>
<dbReference type="CDD" id="cd02064">
    <property type="entry name" value="FAD_synthetase_N"/>
    <property type="match status" value="1"/>
</dbReference>
<dbReference type="EMBL" id="FUXI01000005">
    <property type="protein sequence ID" value="SJZ51378.1"/>
    <property type="molecule type" value="Genomic_DNA"/>
</dbReference>
<feature type="domain" description="Riboflavin kinase" evidence="16">
    <location>
        <begin position="186"/>
        <end position="310"/>
    </location>
</feature>
<proteinExistence type="inferred from homology"/>
<dbReference type="InterPro" id="IPR002606">
    <property type="entry name" value="Riboflavin_kinase_bac"/>
</dbReference>
<dbReference type="PANTHER" id="PTHR22749">
    <property type="entry name" value="RIBOFLAVIN KINASE/FMN ADENYLYLTRANSFERASE"/>
    <property type="match status" value="1"/>
</dbReference>
<keyword evidence="10 15" id="KW-0274">FAD</keyword>
<dbReference type="InterPro" id="IPR015865">
    <property type="entry name" value="Riboflavin_kinase_bac/euk"/>
</dbReference>
<evidence type="ECO:0000256" key="14">
    <source>
        <dbReference type="ARBA" id="ARBA00049494"/>
    </source>
</evidence>
<evidence type="ECO:0000256" key="2">
    <source>
        <dbReference type="ARBA" id="ARBA00004726"/>
    </source>
</evidence>
<keyword evidence="7 15" id="KW-0548">Nucleotidyltransferase</keyword>
<dbReference type="GO" id="GO:0009231">
    <property type="term" value="P:riboflavin biosynthetic process"/>
    <property type="evidence" value="ECO:0007669"/>
    <property type="project" value="InterPro"/>
</dbReference>
<evidence type="ECO:0000259" key="16">
    <source>
        <dbReference type="SMART" id="SM00904"/>
    </source>
</evidence>
<dbReference type="SUPFAM" id="SSF82114">
    <property type="entry name" value="Riboflavin kinase-like"/>
    <property type="match status" value="1"/>
</dbReference>
<evidence type="ECO:0000313" key="17">
    <source>
        <dbReference type="EMBL" id="SJZ51378.1"/>
    </source>
</evidence>
<dbReference type="GO" id="GO:0006747">
    <property type="term" value="P:FAD biosynthetic process"/>
    <property type="evidence" value="ECO:0007669"/>
    <property type="project" value="UniProtKB-UniRule"/>
</dbReference>
<name>A0A1T4L9Y2_9ENTE</name>
<dbReference type="Gene3D" id="3.40.50.620">
    <property type="entry name" value="HUPs"/>
    <property type="match status" value="1"/>
</dbReference>
<gene>
    <name evidence="17" type="ORF">SAMN02745116_00576</name>
</gene>
<keyword evidence="11 15" id="KW-0067">ATP-binding</keyword>
<organism evidence="17 18">
    <name type="scientific">Pilibacter termitis</name>
    <dbReference type="NCBI Taxonomy" id="263852"/>
    <lineage>
        <taxon>Bacteria</taxon>
        <taxon>Bacillati</taxon>
        <taxon>Bacillota</taxon>
        <taxon>Bacilli</taxon>
        <taxon>Lactobacillales</taxon>
        <taxon>Enterococcaceae</taxon>
        <taxon>Pilibacter</taxon>
    </lineage>
</organism>
<keyword evidence="4 15" id="KW-0285">Flavoprotein</keyword>
<evidence type="ECO:0000256" key="5">
    <source>
        <dbReference type="ARBA" id="ARBA00022643"/>
    </source>
</evidence>
<dbReference type="InterPro" id="IPR023468">
    <property type="entry name" value="Riboflavin_kinase"/>
</dbReference>
<keyword evidence="6 15" id="KW-0808">Transferase</keyword>
<accession>A0A1T4L9Y2</accession>
<dbReference type="SUPFAM" id="SSF52374">
    <property type="entry name" value="Nucleotidylyl transferase"/>
    <property type="match status" value="1"/>
</dbReference>
<dbReference type="InterPro" id="IPR023465">
    <property type="entry name" value="Riboflavin_kinase_dom_sf"/>
</dbReference>
<evidence type="ECO:0000256" key="15">
    <source>
        <dbReference type="PIRNR" id="PIRNR004491"/>
    </source>
</evidence>
<dbReference type="UniPathway" id="UPA00276">
    <property type="reaction ID" value="UER00406"/>
</dbReference>
<evidence type="ECO:0000256" key="12">
    <source>
        <dbReference type="ARBA" id="ARBA00023268"/>
    </source>
</evidence>
<dbReference type="GO" id="GO:0008531">
    <property type="term" value="F:riboflavin kinase activity"/>
    <property type="evidence" value="ECO:0007669"/>
    <property type="project" value="UniProtKB-UniRule"/>
</dbReference>
<dbReference type="InterPro" id="IPR004821">
    <property type="entry name" value="Cyt_trans-like"/>
</dbReference>
<dbReference type="AlphaFoldDB" id="A0A1T4L9Y2"/>
<evidence type="ECO:0000256" key="11">
    <source>
        <dbReference type="ARBA" id="ARBA00022840"/>
    </source>
</evidence>
<dbReference type="SMART" id="SM00904">
    <property type="entry name" value="Flavokinase"/>
    <property type="match status" value="1"/>
</dbReference>
<reference evidence="17 18" key="1">
    <citation type="submission" date="2017-02" db="EMBL/GenBank/DDBJ databases">
        <authorList>
            <person name="Peterson S.W."/>
        </authorList>
    </citation>
    <scope>NUCLEOTIDE SEQUENCE [LARGE SCALE GENOMIC DNA]</scope>
    <source>
        <strain evidence="17 18">ATCC BAA-1030</strain>
    </source>
</reference>
<keyword evidence="12" id="KW-0511">Multifunctional enzyme</keyword>
<dbReference type="GO" id="GO:0009398">
    <property type="term" value="P:FMN biosynthetic process"/>
    <property type="evidence" value="ECO:0007669"/>
    <property type="project" value="UniProtKB-UniRule"/>
</dbReference>
<evidence type="ECO:0000256" key="8">
    <source>
        <dbReference type="ARBA" id="ARBA00022741"/>
    </source>
</evidence>
<dbReference type="OrthoDB" id="9803667at2"/>
<keyword evidence="18" id="KW-1185">Reference proteome</keyword>
<keyword evidence="9 15" id="KW-0418">Kinase</keyword>
<dbReference type="PANTHER" id="PTHR22749:SF6">
    <property type="entry name" value="RIBOFLAVIN KINASE"/>
    <property type="match status" value="1"/>
</dbReference>
<comment type="catalytic activity">
    <reaction evidence="14 15">
        <text>FMN + ATP + H(+) = FAD + diphosphate</text>
        <dbReference type="Rhea" id="RHEA:17237"/>
        <dbReference type="ChEBI" id="CHEBI:15378"/>
        <dbReference type="ChEBI" id="CHEBI:30616"/>
        <dbReference type="ChEBI" id="CHEBI:33019"/>
        <dbReference type="ChEBI" id="CHEBI:57692"/>
        <dbReference type="ChEBI" id="CHEBI:58210"/>
        <dbReference type="EC" id="2.7.7.2"/>
    </reaction>
</comment>
<keyword evidence="8 15" id="KW-0547">Nucleotide-binding</keyword>
<comment type="pathway">
    <text evidence="2 15">Cofactor biosynthesis; FAD biosynthesis; FAD from FMN: step 1/1.</text>
</comment>
<evidence type="ECO:0000256" key="10">
    <source>
        <dbReference type="ARBA" id="ARBA00022827"/>
    </source>
</evidence>
<evidence type="ECO:0000256" key="9">
    <source>
        <dbReference type="ARBA" id="ARBA00022777"/>
    </source>
</evidence>
<dbReference type="NCBIfam" id="NF004162">
    <property type="entry name" value="PRK05627.1-5"/>
    <property type="match status" value="1"/>
</dbReference>
<comment type="function">
    <text evidence="1">Catalyzes the phosphorylation of riboflavin to FMN followed by the adenylation of FMN to FAD.</text>
</comment>
<dbReference type="EC" id="2.7.7.2" evidence="15"/>
<dbReference type="Pfam" id="PF01687">
    <property type="entry name" value="Flavokinase"/>
    <property type="match status" value="1"/>
</dbReference>
<dbReference type="Pfam" id="PF06574">
    <property type="entry name" value="FAD_syn"/>
    <property type="match status" value="1"/>
</dbReference>
<evidence type="ECO:0000313" key="18">
    <source>
        <dbReference type="Proteomes" id="UP000190328"/>
    </source>
</evidence>
<evidence type="ECO:0000256" key="7">
    <source>
        <dbReference type="ARBA" id="ARBA00022695"/>
    </source>
</evidence>
<evidence type="ECO:0000256" key="1">
    <source>
        <dbReference type="ARBA" id="ARBA00002121"/>
    </source>
</evidence>
<dbReference type="FunFam" id="2.40.30.30:FF:000003">
    <property type="entry name" value="Riboflavin biosynthesis protein"/>
    <property type="match status" value="1"/>
</dbReference>
<sequence>MKEIFIHHPYSQSQIPAEEVVLVLGYFDGVHIGHRAVIEKARAIAEEKGLKLALMTFNHHPSIVFNKLSFETMKPLATPVKKGEIMKELGVEIYYVVDFTSQFARLSPQEFVDQYIVGLHAVEVVTGFDYTFGKADVASVEHFPKYAKNRFNVTVVAEYVEDGEKVSSTLIRSLLDKGEIEQANHLLGRTYETTGIVVHGEARGRTLGFPTANIDISRDVRLPRVGVYVNRVKVNGKWYRGMASIGYNDTFGDNLSLTLEVYILDFDEDIYGEEITVEWIHYIRDMVKFNGIEELIAQLESDKRFTLEFDMKDEKLG</sequence>
<dbReference type="InterPro" id="IPR014729">
    <property type="entry name" value="Rossmann-like_a/b/a_fold"/>
</dbReference>
<dbReference type="InterPro" id="IPR015864">
    <property type="entry name" value="FAD_synthase"/>
</dbReference>
<dbReference type="Gene3D" id="2.40.30.30">
    <property type="entry name" value="Riboflavin kinase-like"/>
    <property type="match status" value="1"/>
</dbReference>
<evidence type="ECO:0000256" key="13">
    <source>
        <dbReference type="ARBA" id="ARBA00047880"/>
    </source>
</evidence>
<evidence type="ECO:0000256" key="4">
    <source>
        <dbReference type="ARBA" id="ARBA00022630"/>
    </source>
</evidence>
<dbReference type="FunFam" id="3.40.50.620:FF:000021">
    <property type="entry name" value="Riboflavin biosynthesis protein"/>
    <property type="match status" value="1"/>
</dbReference>
<dbReference type="STRING" id="263852.SAMN02745116_00576"/>
<dbReference type="GO" id="GO:0003919">
    <property type="term" value="F:FMN adenylyltransferase activity"/>
    <property type="evidence" value="ECO:0007669"/>
    <property type="project" value="UniProtKB-UniRule"/>
</dbReference>
<comment type="similarity">
    <text evidence="15">Belongs to the ribF family.</text>
</comment>
<comment type="pathway">
    <text evidence="3 15">Cofactor biosynthesis; FMN biosynthesis; FMN from riboflavin (ATP route): step 1/1.</text>
</comment>
<dbReference type="RefSeq" id="WP_078806536.1">
    <property type="nucleotide sequence ID" value="NZ_FUXI01000005.1"/>
</dbReference>
<evidence type="ECO:0000256" key="6">
    <source>
        <dbReference type="ARBA" id="ARBA00022679"/>
    </source>
</evidence>
<dbReference type="GO" id="GO:0005524">
    <property type="term" value="F:ATP binding"/>
    <property type="evidence" value="ECO:0007669"/>
    <property type="project" value="UniProtKB-UniRule"/>
</dbReference>
<comment type="catalytic activity">
    <reaction evidence="13 15">
        <text>riboflavin + ATP = FMN + ADP + H(+)</text>
        <dbReference type="Rhea" id="RHEA:14357"/>
        <dbReference type="ChEBI" id="CHEBI:15378"/>
        <dbReference type="ChEBI" id="CHEBI:30616"/>
        <dbReference type="ChEBI" id="CHEBI:57986"/>
        <dbReference type="ChEBI" id="CHEBI:58210"/>
        <dbReference type="ChEBI" id="CHEBI:456216"/>
        <dbReference type="EC" id="2.7.1.26"/>
    </reaction>
</comment>
<dbReference type="NCBIfam" id="TIGR00083">
    <property type="entry name" value="ribF"/>
    <property type="match status" value="1"/>
</dbReference>
<keyword evidence="5 15" id="KW-0288">FMN</keyword>
<dbReference type="Proteomes" id="UP000190328">
    <property type="component" value="Unassembled WGS sequence"/>
</dbReference>
<dbReference type="EC" id="2.7.1.26" evidence="15"/>